<dbReference type="Gene3D" id="3.40.50.720">
    <property type="entry name" value="NAD(P)-binding Rossmann-like Domain"/>
    <property type="match status" value="1"/>
</dbReference>
<dbReference type="CDD" id="cd05289">
    <property type="entry name" value="MDR_like_2"/>
    <property type="match status" value="1"/>
</dbReference>
<dbReference type="SUPFAM" id="SSF50129">
    <property type="entry name" value="GroES-like"/>
    <property type="match status" value="1"/>
</dbReference>
<protein>
    <submittedName>
        <fullName evidence="3">NADPH:quinone reductase</fullName>
    </submittedName>
</protein>
<organism evidence="3 4">
    <name type="scientific">Micromonospora rhizosphaerae</name>
    <dbReference type="NCBI Taxonomy" id="568872"/>
    <lineage>
        <taxon>Bacteria</taxon>
        <taxon>Bacillati</taxon>
        <taxon>Actinomycetota</taxon>
        <taxon>Actinomycetes</taxon>
        <taxon>Micromonosporales</taxon>
        <taxon>Micromonosporaceae</taxon>
        <taxon>Micromonospora</taxon>
    </lineage>
</organism>
<dbReference type="InterPro" id="IPR051603">
    <property type="entry name" value="Zinc-ADH_QOR/CCCR"/>
</dbReference>
<proteinExistence type="predicted"/>
<dbReference type="InterPro" id="IPR013154">
    <property type="entry name" value="ADH-like_N"/>
</dbReference>
<dbReference type="OrthoDB" id="3175656at2"/>
<dbReference type="GO" id="GO:0016491">
    <property type="term" value="F:oxidoreductase activity"/>
    <property type="evidence" value="ECO:0007669"/>
    <property type="project" value="InterPro"/>
</dbReference>
<sequence>MRAIVVTDFGATPVLTDLPEPTPEPEEVLVRVTASSVNGIDAMVAAGTTKGMMEHRFPVVVGKDFAGTVAAVGSGVSRLTVGDPVFGAVIKPALGDGAFGEYVTVPAGYVTRIPAGLDHTAASALALAGTAALNSVDAVAPTAGETVLIAGATGGVGAYAIQFAAARGATVIATAKPGAEAEFVRDLGAAHTVDYTGDLPAQVRAIAPDGVPAVLHLAGDATALADLLAPGGRLASTLGFGPDALNRPDATATAIWANPDQATLDTLAEHAAAGRLRIPVTASYRLHEVPKALADFAAGTLGKLTITID</sequence>
<gene>
    <name evidence="3" type="ORF">GA0070624_1099</name>
</gene>
<evidence type="ECO:0000313" key="4">
    <source>
        <dbReference type="Proteomes" id="UP000199413"/>
    </source>
</evidence>
<dbReference type="STRING" id="568872.GA0070624_1099"/>
<dbReference type="RefSeq" id="WP_091337203.1">
    <property type="nucleotide sequence ID" value="NZ_FMHV01000002.1"/>
</dbReference>
<dbReference type="AlphaFoldDB" id="A0A1C6RHQ6"/>
<evidence type="ECO:0000256" key="1">
    <source>
        <dbReference type="ARBA" id="ARBA00022857"/>
    </source>
</evidence>
<accession>A0A1C6RHQ6</accession>
<name>A0A1C6RHQ6_9ACTN</name>
<dbReference type="InterPro" id="IPR013149">
    <property type="entry name" value="ADH-like_C"/>
</dbReference>
<dbReference type="Pfam" id="PF08240">
    <property type="entry name" value="ADH_N"/>
    <property type="match status" value="1"/>
</dbReference>
<dbReference type="InterPro" id="IPR011032">
    <property type="entry name" value="GroES-like_sf"/>
</dbReference>
<dbReference type="PANTHER" id="PTHR44154">
    <property type="entry name" value="QUINONE OXIDOREDUCTASE"/>
    <property type="match status" value="1"/>
</dbReference>
<dbReference type="EMBL" id="FMHV01000002">
    <property type="protein sequence ID" value="SCL16724.1"/>
    <property type="molecule type" value="Genomic_DNA"/>
</dbReference>
<dbReference type="InterPro" id="IPR036291">
    <property type="entry name" value="NAD(P)-bd_dom_sf"/>
</dbReference>
<keyword evidence="1" id="KW-0521">NADP</keyword>
<feature type="domain" description="Enoyl reductase (ER)" evidence="2">
    <location>
        <begin position="10"/>
        <end position="306"/>
    </location>
</feature>
<dbReference type="SMART" id="SM00829">
    <property type="entry name" value="PKS_ER"/>
    <property type="match status" value="1"/>
</dbReference>
<reference evidence="4" key="1">
    <citation type="submission" date="2016-06" db="EMBL/GenBank/DDBJ databases">
        <authorList>
            <person name="Varghese N."/>
            <person name="Submissions Spin"/>
        </authorList>
    </citation>
    <scope>NUCLEOTIDE SEQUENCE [LARGE SCALE GENOMIC DNA]</scope>
    <source>
        <strain evidence="4">DSM 45431</strain>
    </source>
</reference>
<keyword evidence="4" id="KW-1185">Reference proteome</keyword>
<dbReference type="Gene3D" id="3.90.180.10">
    <property type="entry name" value="Medium-chain alcohol dehydrogenases, catalytic domain"/>
    <property type="match status" value="1"/>
</dbReference>
<evidence type="ECO:0000259" key="2">
    <source>
        <dbReference type="SMART" id="SM00829"/>
    </source>
</evidence>
<dbReference type="InterPro" id="IPR020843">
    <property type="entry name" value="ER"/>
</dbReference>
<dbReference type="Pfam" id="PF00107">
    <property type="entry name" value="ADH_zinc_N"/>
    <property type="match status" value="1"/>
</dbReference>
<dbReference type="SUPFAM" id="SSF51735">
    <property type="entry name" value="NAD(P)-binding Rossmann-fold domains"/>
    <property type="match status" value="1"/>
</dbReference>
<evidence type="ECO:0000313" key="3">
    <source>
        <dbReference type="EMBL" id="SCL16724.1"/>
    </source>
</evidence>
<dbReference type="Proteomes" id="UP000199413">
    <property type="component" value="Unassembled WGS sequence"/>
</dbReference>
<dbReference type="PANTHER" id="PTHR44154:SF1">
    <property type="entry name" value="QUINONE OXIDOREDUCTASE"/>
    <property type="match status" value="1"/>
</dbReference>